<dbReference type="Proteomes" id="UP000220629">
    <property type="component" value="Unassembled WGS sequence"/>
</dbReference>
<dbReference type="EMBL" id="PDDY01000001">
    <property type="protein sequence ID" value="PEH42268.1"/>
    <property type="molecule type" value="Genomic_DNA"/>
</dbReference>
<dbReference type="RefSeq" id="WP_096750879.1">
    <property type="nucleotide sequence ID" value="NZ_CADEPO010000009.1"/>
</dbReference>
<organism evidence="1 2">
    <name type="scientific">Burkholderia gladioli</name>
    <name type="common">Pseudomonas marginata</name>
    <name type="synonym">Phytomonas marginata</name>
    <dbReference type="NCBI Taxonomy" id="28095"/>
    <lineage>
        <taxon>Bacteria</taxon>
        <taxon>Pseudomonadati</taxon>
        <taxon>Pseudomonadota</taxon>
        <taxon>Betaproteobacteria</taxon>
        <taxon>Burkholderiales</taxon>
        <taxon>Burkholderiaceae</taxon>
        <taxon>Burkholderia</taxon>
    </lineage>
</organism>
<reference evidence="2" key="1">
    <citation type="submission" date="2017-09" db="EMBL/GenBank/DDBJ databases">
        <title>FDA dAtabase for Regulatory Grade micrObial Sequences (FDA-ARGOS): Supporting development and validation of Infectious Disease Dx tests.</title>
        <authorList>
            <person name="Minogue T."/>
            <person name="Wolcott M."/>
            <person name="Wasieloski L."/>
            <person name="Aguilar W."/>
            <person name="Moore D."/>
            <person name="Tallon L."/>
            <person name="Sadzewicz L."/>
            <person name="Ott S."/>
            <person name="Zhao X."/>
            <person name="Nagaraj S."/>
            <person name="Vavikolanu K."/>
            <person name="Aluvathingal J."/>
            <person name="Nadendla S."/>
            <person name="Sichtig H."/>
        </authorList>
    </citation>
    <scope>NUCLEOTIDE SEQUENCE [LARGE SCALE GENOMIC DNA]</scope>
    <source>
        <strain evidence="2">FDAARGOS_390</strain>
    </source>
</reference>
<evidence type="ECO:0000313" key="1">
    <source>
        <dbReference type="EMBL" id="PEH42268.1"/>
    </source>
</evidence>
<name>A0A2A7SFH0_BURGA</name>
<evidence type="ECO:0000313" key="2">
    <source>
        <dbReference type="Proteomes" id="UP000220629"/>
    </source>
</evidence>
<protein>
    <submittedName>
        <fullName evidence="1">Uncharacterized protein</fullName>
    </submittedName>
</protein>
<dbReference type="AlphaFoldDB" id="A0A2A7SFH0"/>
<sequence>MSTDKIPSDVATCLNYTDGMFLTASSMAIEQNYFSNWIRLQNRYLYTPGVLSGLLPTQQGNTVKVDPGAGFDANGNFLVFPGDTGNVLAATRDFGDSYAVYLCYPDASTAIDKNNPDYANEAAVLKNASSTNAPDNAIKLAEVTLVAGTTTIDKIADARSGVSSRLPVTLGTNQQGAMLAVTPPPNLDGLRHGAQTVDTRTLSAPGDKVAVSVNYLPDGSQAFSVPPTAVNTNVLGEVPYAVNVTAIGTSSFQMTLTAILTRSNTTPSVQIAWFALPAAPARAG</sequence>
<proteinExistence type="predicted"/>
<gene>
    <name evidence="1" type="ORF">CRM94_08995</name>
</gene>
<comment type="caution">
    <text evidence="1">The sequence shown here is derived from an EMBL/GenBank/DDBJ whole genome shotgun (WGS) entry which is preliminary data.</text>
</comment>
<accession>A0A2A7SFH0</accession>